<protein>
    <submittedName>
        <fullName evidence="1">Uncharacterized protein</fullName>
    </submittedName>
</protein>
<dbReference type="EMBL" id="FTNK01000053">
    <property type="protein sequence ID" value="SIR73609.1"/>
    <property type="molecule type" value="Genomic_DNA"/>
</dbReference>
<reference evidence="1 2" key="1">
    <citation type="submission" date="2017-01" db="EMBL/GenBank/DDBJ databases">
        <authorList>
            <person name="Varghese N."/>
            <person name="Submissions S."/>
        </authorList>
    </citation>
    <scope>NUCLEOTIDE SEQUENCE [LARGE SCALE GENOMIC DNA]</scope>
    <source>
        <strain evidence="1 2">ATCC 23464</strain>
    </source>
</reference>
<organism evidence="1 2">
    <name type="scientific">Paenibacillus macquariensis</name>
    <dbReference type="NCBI Taxonomy" id="948756"/>
    <lineage>
        <taxon>Bacteria</taxon>
        <taxon>Bacillati</taxon>
        <taxon>Bacillota</taxon>
        <taxon>Bacilli</taxon>
        <taxon>Bacillales</taxon>
        <taxon>Paenibacillaceae</taxon>
        <taxon>Paenibacillus</taxon>
    </lineage>
</organism>
<evidence type="ECO:0000313" key="1">
    <source>
        <dbReference type="EMBL" id="SIR73609.1"/>
    </source>
</evidence>
<gene>
    <name evidence="1" type="ORF">SAMN05421578_1535</name>
</gene>
<dbReference type="Proteomes" id="UP000186666">
    <property type="component" value="Unassembled WGS sequence"/>
</dbReference>
<sequence length="218" mass="25537">MKESDMYTHVSHVLLEIVKCDNVYAEVSNFDVVAVKNNISLIVEMKKQLNFKVIEQAITAKHCADYIFIAVPKPKQYHSKIALNLLKQEGIGLIYTTDERKEYDSRTNGSTIQFWGKRVRRKTYDIQKQINHEFHSRTVGGVKSGEGITEYSEMIDAIKLFLKRKDWVTVDQILENIQTYYSNPKSSLMQTLKSEWNSDWLEWKVENRKTHFRLRIAA</sequence>
<name>A0ABY1KEY6_9BACL</name>
<dbReference type="RefSeq" id="WP_068591001.1">
    <property type="nucleotide sequence ID" value="NZ_FTNK01000053.1"/>
</dbReference>
<accession>A0ABY1KEY6</accession>
<keyword evidence="2" id="KW-1185">Reference proteome</keyword>
<comment type="caution">
    <text evidence="1">The sequence shown here is derived from an EMBL/GenBank/DDBJ whole genome shotgun (WGS) entry which is preliminary data.</text>
</comment>
<evidence type="ECO:0000313" key="2">
    <source>
        <dbReference type="Proteomes" id="UP000186666"/>
    </source>
</evidence>
<proteinExistence type="predicted"/>